<dbReference type="EMBL" id="JAFCIQ010000016">
    <property type="protein sequence ID" value="MBM2769004.1"/>
    <property type="molecule type" value="Genomic_DNA"/>
</dbReference>
<gene>
    <name evidence="1" type="ORF">JQK92_21560</name>
</gene>
<organism evidence="1 2">
    <name type="scientific">Burkholderia anthina</name>
    <dbReference type="NCBI Taxonomy" id="179879"/>
    <lineage>
        <taxon>Bacteria</taxon>
        <taxon>Pseudomonadati</taxon>
        <taxon>Pseudomonadota</taxon>
        <taxon>Betaproteobacteria</taxon>
        <taxon>Burkholderiales</taxon>
        <taxon>Burkholderiaceae</taxon>
        <taxon>Burkholderia</taxon>
        <taxon>Burkholderia cepacia complex</taxon>
    </lineage>
</organism>
<keyword evidence="2" id="KW-1185">Reference proteome</keyword>
<name>A0ABS2B7S3_9BURK</name>
<evidence type="ECO:0000313" key="1">
    <source>
        <dbReference type="EMBL" id="MBM2769004.1"/>
    </source>
</evidence>
<dbReference type="GeneID" id="56502256"/>
<sequence length="131" mass="15273">MKKIINFSYIGPLYYYLYSMTDDELDDFYINDEDDVRRLFGEMRVRFERFGPVSKAMVSDVLEYVLVSNSWEANWRALLPQDIPLDEIEDKRQFVHDLFVALFGREPNSGFDLEGVEVSNTVGPDGIDTKI</sequence>
<dbReference type="RefSeq" id="WP_174927253.1">
    <property type="nucleotide sequence ID" value="NZ_CABVLY010000017.1"/>
</dbReference>
<evidence type="ECO:0000313" key="2">
    <source>
        <dbReference type="Proteomes" id="UP000755577"/>
    </source>
</evidence>
<evidence type="ECO:0008006" key="3">
    <source>
        <dbReference type="Google" id="ProtNLM"/>
    </source>
</evidence>
<dbReference type="Proteomes" id="UP000755577">
    <property type="component" value="Unassembled WGS sequence"/>
</dbReference>
<comment type="caution">
    <text evidence="1">The sequence shown here is derived from an EMBL/GenBank/DDBJ whole genome shotgun (WGS) entry which is preliminary data.</text>
</comment>
<accession>A0ABS2B7S3</accession>
<protein>
    <recommendedName>
        <fullName evidence="3">CdiI immunity protein domain-containing protein</fullName>
    </recommendedName>
</protein>
<reference evidence="1 2" key="1">
    <citation type="submission" date="2021-02" db="EMBL/GenBank/DDBJ databases">
        <title>Draft genome of the type strains Burkholderia anthina DSM16086.</title>
        <authorList>
            <person name="Hertel R."/>
            <person name="Meissner J."/>
            <person name="Poehlein A."/>
            <person name="Daniel R."/>
            <person name="Commichau F.M."/>
        </authorList>
    </citation>
    <scope>NUCLEOTIDE SEQUENCE [LARGE SCALE GENOMIC DNA]</scope>
    <source>
        <strain evidence="1 2">DSM 16086</strain>
    </source>
</reference>
<proteinExistence type="predicted"/>